<keyword evidence="1" id="KW-0378">Hydrolase</keyword>
<dbReference type="EMBL" id="HBUE01187053">
    <property type="protein sequence ID" value="CAG6523201.1"/>
    <property type="molecule type" value="Transcribed_RNA"/>
</dbReference>
<dbReference type="EMBL" id="HBUE01292810">
    <property type="protein sequence ID" value="CAG6574856.1"/>
    <property type="molecule type" value="Transcribed_RNA"/>
</dbReference>
<dbReference type="AlphaFoldDB" id="A0A8D8E601"/>
<dbReference type="EMBL" id="HBUE01187055">
    <property type="protein sequence ID" value="CAG6523204.1"/>
    <property type="molecule type" value="Transcribed_RNA"/>
</dbReference>
<evidence type="ECO:0000313" key="1">
    <source>
        <dbReference type="EMBL" id="CAG6523204.1"/>
    </source>
</evidence>
<keyword evidence="1" id="KW-0547">Nucleotide-binding</keyword>
<keyword evidence="1" id="KW-0067">ATP-binding</keyword>
<sequence>MAPVLHLIIFAPQFLHPDCGQWQTFKLLLKSSWHRMLRCLFNAGRSGGVPQLPRLCKPAARRNNQGQSDTTVDKSLQLNKRMFVLNRSTRSGGVSTDFVVFYDSDSNPTRDVQAQVRCYKLRL</sequence>
<protein>
    <submittedName>
        <fullName evidence="1">Helicase ssl-1</fullName>
    </submittedName>
</protein>
<dbReference type="EMBL" id="HBUE01292813">
    <property type="protein sequence ID" value="CAG6574860.1"/>
    <property type="molecule type" value="Transcribed_RNA"/>
</dbReference>
<accession>A0A8D8E601</accession>
<name>A0A8D8E601_CULPI</name>
<organism evidence="1">
    <name type="scientific">Culex pipiens</name>
    <name type="common">House mosquito</name>
    <dbReference type="NCBI Taxonomy" id="7175"/>
    <lineage>
        <taxon>Eukaryota</taxon>
        <taxon>Metazoa</taxon>
        <taxon>Ecdysozoa</taxon>
        <taxon>Arthropoda</taxon>
        <taxon>Hexapoda</taxon>
        <taxon>Insecta</taxon>
        <taxon>Pterygota</taxon>
        <taxon>Neoptera</taxon>
        <taxon>Endopterygota</taxon>
        <taxon>Diptera</taxon>
        <taxon>Nematocera</taxon>
        <taxon>Culicoidea</taxon>
        <taxon>Culicidae</taxon>
        <taxon>Culicinae</taxon>
        <taxon>Culicini</taxon>
        <taxon>Culex</taxon>
        <taxon>Culex</taxon>
    </lineage>
</organism>
<dbReference type="EMBL" id="HBUE01055503">
    <property type="protein sequence ID" value="CAG6466295.1"/>
    <property type="molecule type" value="Transcribed_RNA"/>
</dbReference>
<dbReference type="EMBL" id="HBUE01055502">
    <property type="protein sequence ID" value="CAG6466293.1"/>
    <property type="molecule type" value="Transcribed_RNA"/>
</dbReference>
<keyword evidence="1" id="KW-0347">Helicase</keyword>
<dbReference type="Gene3D" id="3.40.50.300">
    <property type="entry name" value="P-loop containing nucleotide triphosphate hydrolases"/>
    <property type="match status" value="1"/>
</dbReference>
<reference evidence="1" key="1">
    <citation type="submission" date="2021-05" db="EMBL/GenBank/DDBJ databases">
        <authorList>
            <person name="Alioto T."/>
            <person name="Alioto T."/>
            <person name="Gomez Garrido J."/>
        </authorList>
    </citation>
    <scope>NUCLEOTIDE SEQUENCE</scope>
</reference>
<proteinExistence type="predicted"/>
<dbReference type="EMBL" id="HBUE01187052">
    <property type="protein sequence ID" value="CAG6523200.1"/>
    <property type="molecule type" value="Transcribed_RNA"/>
</dbReference>
<dbReference type="EMBL" id="HBUE01292811">
    <property type="protein sequence ID" value="CAG6574857.1"/>
    <property type="molecule type" value="Transcribed_RNA"/>
</dbReference>
<dbReference type="InterPro" id="IPR027417">
    <property type="entry name" value="P-loop_NTPase"/>
</dbReference>
<dbReference type="EMBL" id="HBUE01187054">
    <property type="protein sequence ID" value="CAG6523202.1"/>
    <property type="molecule type" value="Transcribed_RNA"/>
</dbReference>
<dbReference type="GO" id="GO:0004386">
    <property type="term" value="F:helicase activity"/>
    <property type="evidence" value="ECO:0007669"/>
    <property type="project" value="UniProtKB-KW"/>
</dbReference>
<dbReference type="EMBL" id="HBUE01292812">
    <property type="protein sequence ID" value="CAG6574858.1"/>
    <property type="molecule type" value="Transcribed_RNA"/>
</dbReference>